<name>A0ABR4CNT1_9HELO</name>
<evidence type="ECO:0000256" key="1">
    <source>
        <dbReference type="SAM" id="MobiDB-lite"/>
    </source>
</evidence>
<dbReference type="InterPro" id="IPR011333">
    <property type="entry name" value="SKP1/BTB/POZ_sf"/>
</dbReference>
<comment type="caution">
    <text evidence="2">The sequence shown here is derived from an EMBL/GenBank/DDBJ whole genome shotgun (WGS) entry which is preliminary data.</text>
</comment>
<dbReference type="SUPFAM" id="SSF54695">
    <property type="entry name" value="POZ domain"/>
    <property type="match status" value="1"/>
</dbReference>
<evidence type="ECO:0000313" key="3">
    <source>
        <dbReference type="Proteomes" id="UP001595075"/>
    </source>
</evidence>
<protein>
    <recommendedName>
        <fullName evidence="4">BTB domain-containing protein</fullName>
    </recommendedName>
</protein>
<proteinExistence type="predicted"/>
<dbReference type="EMBL" id="JAZHXI010000005">
    <property type="protein sequence ID" value="KAL2071666.1"/>
    <property type="molecule type" value="Genomic_DNA"/>
</dbReference>
<accession>A0ABR4CNT1</accession>
<feature type="region of interest" description="Disordered" evidence="1">
    <location>
        <begin position="65"/>
        <end position="86"/>
    </location>
</feature>
<evidence type="ECO:0008006" key="4">
    <source>
        <dbReference type="Google" id="ProtNLM"/>
    </source>
</evidence>
<evidence type="ECO:0000313" key="2">
    <source>
        <dbReference type="EMBL" id="KAL2071666.1"/>
    </source>
</evidence>
<dbReference type="Proteomes" id="UP001595075">
    <property type="component" value="Unassembled WGS sequence"/>
</dbReference>
<feature type="compositionally biased region" description="Acidic residues" evidence="1">
    <location>
        <begin position="65"/>
        <end position="77"/>
    </location>
</feature>
<organism evidence="2 3">
    <name type="scientific">Oculimacula yallundae</name>
    <dbReference type="NCBI Taxonomy" id="86028"/>
    <lineage>
        <taxon>Eukaryota</taxon>
        <taxon>Fungi</taxon>
        <taxon>Dikarya</taxon>
        <taxon>Ascomycota</taxon>
        <taxon>Pezizomycotina</taxon>
        <taxon>Leotiomycetes</taxon>
        <taxon>Helotiales</taxon>
        <taxon>Ploettnerulaceae</taxon>
        <taxon>Oculimacula</taxon>
    </lineage>
</organism>
<keyword evidence="3" id="KW-1185">Reference proteome</keyword>
<reference evidence="2 3" key="1">
    <citation type="journal article" date="2024" name="Commun. Biol.">
        <title>Comparative genomic analysis of thermophilic fungi reveals convergent evolutionary adaptations and gene losses.</title>
        <authorList>
            <person name="Steindorff A.S."/>
            <person name="Aguilar-Pontes M.V."/>
            <person name="Robinson A.J."/>
            <person name="Andreopoulos B."/>
            <person name="LaButti K."/>
            <person name="Kuo A."/>
            <person name="Mondo S."/>
            <person name="Riley R."/>
            <person name="Otillar R."/>
            <person name="Haridas S."/>
            <person name="Lipzen A."/>
            <person name="Grimwood J."/>
            <person name="Schmutz J."/>
            <person name="Clum A."/>
            <person name="Reid I.D."/>
            <person name="Moisan M.C."/>
            <person name="Butler G."/>
            <person name="Nguyen T.T.M."/>
            <person name="Dewar K."/>
            <person name="Conant G."/>
            <person name="Drula E."/>
            <person name="Henrissat B."/>
            <person name="Hansel C."/>
            <person name="Singer S."/>
            <person name="Hutchinson M.I."/>
            <person name="de Vries R.P."/>
            <person name="Natvig D.O."/>
            <person name="Powell A.J."/>
            <person name="Tsang A."/>
            <person name="Grigoriev I.V."/>
        </authorList>
    </citation>
    <scope>NUCLEOTIDE SEQUENCE [LARGE SCALE GENOMIC DNA]</scope>
    <source>
        <strain evidence="2 3">CBS 494.80</strain>
    </source>
</reference>
<sequence>MPIIYHEFDPDGDLLLLLGRPTKTTLEHVQPTGGIDPELAMSAYEQAIEGGTGVTIDLTMDIDDDSNEASEEEDEGTSEPVSTEEPVQEMHMLVSSKHLMTASPVFKAMLKKGHFKEGTKLTSGRSEVALDDDPPAAFKILMDILHFNARQVPRELDLKKFTNLAVLVDKYQLLEPVELFAARWLKDLQDTPSIFMSDTHRILCIAWVFRSVAHELLLKIIKILLVYNEGKIGAGIAHQFPIPGLLLETIESYRQEFISEALRNVDDLITKYVQRSPNGPIVCRGKYKDDTTKRRQTCDNAMSGSLMASLIFEELFPLPIAPYHDLSVFDTISKVVKIKLSAVCDLWDNPEETWTDGKGPKSSGHGHMKKIKGAIDLLKARVDGTDILEVTALMSSPSSALHSTRTY</sequence>
<gene>
    <name evidence="2" type="ORF">VTL71DRAFT_12901</name>
</gene>
<dbReference type="Gene3D" id="3.30.710.10">
    <property type="entry name" value="Potassium Channel Kv1.1, Chain A"/>
    <property type="match status" value="1"/>
</dbReference>